<keyword evidence="2" id="KW-1185">Reference proteome</keyword>
<accession>A0ABV9R3T4</accession>
<proteinExistence type="predicted"/>
<name>A0ABV9R3T4_9MICO</name>
<comment type="caution">
    <text evidence="1">The sequence shown here is derived from an EMBL/GenBank/DDBJ whole genome shotgun (WGS) entry which is preliminary data.</text>
</comment>
<evidence type="ECO:0000313" key="1">
    <source>
        <dbReference type="EMBL" id="MFC4828285.1"/>
    </source>
</evidence>
<reference evidence="2" key="1">
    <citation type="journal article" date="2019" name="Int. J. Syst. Evol. Microbiol.">
        <title>The Global Catalogue of Microorganisms (GCM) 10K type strain sequencing project: providing services to taxonomists for standard genome sequencing and annotation.</title>
        <authorList>
            <consortium name="The Broad Institute Genomics Platform"/>
            <consortium name="The Broad Institute Genome Sequencing Center for Infectious Disease"/>
            <person name="Wu L."/>
            <person name="Ma J."/>
        </authorList>
    </citation>
    <scope>NUCLEOTIDE SEQUENCE [LARGE SCALE GENOMIC DNA]</scope>
    <source>
        <strain evidence="2">CGMCC 1.12192</strain>
    </source>
</reference>
<dbReference type="EMBL" id="JBHSJC010000001">
    <property type="protein sequence ID" value="MFC4828285.1"/>
    <property type="molecule type" value="Genomic_DNA"/>
</dbReference>
<gene>
    <name evidence="1" type="ORF">ACFPER_05760</name>
</gene>
<dbReference type="Proteomes" id="UP001595960">
    <property type="component" value="Unassembled WGS sequence"/>
</dbReference>
<protein>
    <recommendedName>
        <fullName evidence="3">DUF4398 domain-containing protein</fullName>
    </recommendedName>
</protein>
<dbReference type="RefSeq" id="WP_204391313.1">
    <property type="nucleotide sequence ID" value="NZ_JAFBBW010000001.1"/>
</dbReference>
<evidence type="ECO:0008006" key="3">
    <source>
        <dbReference type="Google" id="ProtNLM"/>
    </source>
</evidence>
<sequence length="157" mass="16435">MRLDRDRPARRSGERRRHPWCAPVAGAIATALLLTGCASTSDQVTDAVDQSVAALATARLALDLDAGERIFRTTSTTAVEDARREAVDAARTVGQLDAADETEAGRRAEALDALDDAVRSLDAAADALGGVGDLGDAAQRVADAEEALRALTREGRP</sequence>
<organism evidence="1 2">
    <name type="scientific">Agromyces aurantiacus</name>
    <dbReference type="NCBI Taxonomy" id="165814"/>
    <lineage>
        <taxon>Bacteria</taxon>
        <taxon>Bacillati</taxon>
        <taxon>Actinomycetota</taxon>
        <taxon>Actinomycetes</taxon>
        <taxon>Micrococcales</taxon>
        <taxon>Microbacteriaceae</taxon>
        <taxon>Agromyces</taxon>
    </lineage>
</organism>
<evidence type="ECO:0000313" key="2">
    <source>
        <dbReference type="Proteomes" id="UP001595960"/>
    </source>
</evidence>